<keyword evidence="2 7" id="KW-0808">Transferase</keyword>
<dbReference type="GO" id="GO:0032259">
    <property type="term" value="P:methylation"/>
    <property type="evidence" value="ECO:0007669"/>
    <property type="project" value="UniProtKB-KW"/>
</dbReference>
<dbReference type="Pfam" id="PF00891">
    <property type="entry name" value="Methyltransf_2"/>
    <property type="match status" value="1"/>
</dbReference>
<feature type="domain" description="O-methyltransferase C-terminal" evidence="5">
    <location>
        <begin position="109"/>
        <end position="320"/>
    </location>
</feature>
<dbReference type="EMBL" id="LOYH01000086">
    <property type="protein sequence ID" value="KVK76297.1"/>
    <property type="molecule type" value="Genomic_DNA"/>
</dbReference>
<dbReference type="PANTHER" id="PTHR43712:SF2">
    <property type="entry name" value="O-METHYLTRANSFERASE CICE"/>
    <property type="match status" value="1"/>
</dbReference>
<evidence type="ECO:0000313" key="8">
    <source>
        <dbReference type="Proteomes" id="UP000069001"/>
    </source>
</evidence>
<dbReference type="RefSeq" id="WP_059731641.1">
    <property type="nucleotide sequence ID" value="NZ_LOYH01000086.1"/>
</dbReference>
<organism evidence="7 8">
    <name type="scientific">Burkholderia cepacia</name>
    <name type="common">Pseudomonas cepacia</name>
    <dbReference type="NCBI Taxonomy" id="292"/>
    <lineage>
        <taxon>Bacteria</taxon>
        <taxon>Pseudomonadati</taxon>
        <taxon>Pseudomonadota</taxon>
        <taxon>Betaproteobacteria</taxon>
        <taxon>Burkholderiales</taxon>
        <taxon>Burkholderiaceae</taxon>
        <taxon>Burkholderia</taxon>
        <taxon>Burkholderia cepacia complex</taxon>
    </lineage>
</organism>
<evidence type="ECO:0000256" key="3">
    <source>
        <dbReference type="ARBA" id="ARBA00022691"/>
    </source>
</evidence>
<dbReference type="InterPro" id="IPR001077">
    <property type="entry name" value="COMT_C"/>
</dbReference>
<dbReference type="InterPro" id="IPR012967">
    <property type="entry name" value="COMT_dimerisation"/>
</dbReference>
<comment type="caution">
    <text evidence="7">The sequence shown here is derived from an EMBL/GenBank/DDBJ whole genome shotgun (WGS) entry which is preliminary data.</text>
</comment>
<dbReference type="InterPro" id="IPR029063">
    <property type="entry name" value="SAM-dependent_MTases_sf"/>
</dbReference>
<dbReference type="PIRSF" id="PIRSF005739">
    <property type="entry name" value="O-mtase"/>
    <property type="match status" value="1"/>
</dbReference>
<dbReference type="Gene3D" id="3.40.50.150">
    <property type="entry name" value="Vaccinia Virus protein VP39"/>
    <property type="match status" value="1"/>
</dbReference>
<dbReference type="GO" id="GO:0008171">
    <property type="term" value="F:O-methyltransferase activity"/>
    <property type="evidence" value="ECO:0007669"/>
    <property type="project" value="InterPro"/>
</dbReference>
<dbReference type="InterPro" id="IPR036390">
    <property type="entry name" value="WH_DNA-bd_sf"/>
</dbReference>
<keyword evidence="1 7" id="KW-0489">Methyltransferase</keyword>
<dbReference type="GO" id="GO:0046983">
    <property type="term" value="F:protein dimerization activity"/>
    <property type="evidence" value="ECO:0007669"/>
    <property type="project" value="InterPro"/>
</dbReference>
<dbReference type="PROSITE" id="PS51683">
    <property type="entry name" value="SAM_OMT_II"/>
    <property type="match status" value="1"/>
</dbReference>
<dbReference type="InterPro" id="IPR036388">
    <property type="entry name" value="WH-like_DNA-bd_sf"/>
</dbReference>
<evidence type="ECO:0000256" key="1">
    <source>
        <dbReference type="ARBA" id="ARBA00022603"/>
    </source>
</evidence>
<proteinExistence type="predicted"/>
<accession>A0A103ZAZ5</accession>
<dbReference type="InterPro" id="IPR016461">
    <property type="entry name" value="COMT-like"/>
</dbReference>
<sequence length="340" mass="37200">MENAAKQVLDTLFGRWRSRILYAGTRLGVFDAVTTDAPVSSAALAAALDVDEPLLYRLLRALAALGLLDEDTRRGFRATASGALLHADAASTLRDFVLLQEGPEHYAIWAHLPDMVREGQQNGFVREFGAMAFDYAKDHERYRTDFKRAMSSFSTVQSEQVVDALRDVTFAPGTHACDIGGGQGHMLCSLLRRFGALTGVVFDLPEVIDGDADDWAQRMGVSARCSKAGGNMFDAVPAADVYLLKLILHDWNDDECVAILRRARESARDGARVFVIERVVPAPGVAHFSKLYDIHMMCWGSGRERTRDEYDALLAAAGWRPAGIRAAPDGQIDVIEAVAA</sequence>
<dbReference type="Pfam" id="PF08100">
    <property type="entry name" value="Dimerisation"/>
    <property type="match status" value="1"/>
</dbReference>
<reference evidence="7 8" key="1">
    <citation type="submission" date="2015-11" db="EMBL/GenBank/DDBJ databases">
        <title>Expanding the genomic diversity of Burkholderia species for the development of highly accurate diagnostics.</title>
        <authorList>
            <person name="Sahl J."/>
            <person name="Keim P."/>
            <person name="Wagner D."/>
        </authorList>
    </citation>
    <scope>NUCLEOTIDE SEQUENCE [LARGE SCALE GENOMIC DNA]</scope>
    <source>
        <strain evidence="7 8">MSMB1302</strain>
    </source>
</reference>
<evidence type="ECO:0000313" key="7">
    <source>
        <dbReference type="EMBL" id="KVK76297.1"/>
    </source>
</evidence>
<dbReference type="PANTHER" id="PTHR43712">
    <property type="entry name" value="PUTATIVE (AFU_ORTHOLOGUE AFUA_4G14580)-RELATED"/>
    <property type="match status" value="1"/>
</dbReference>
<dbReference type="SUPFAM" id="SSF53335">
    <property type="entry name" value="S-adenosyl-L-methionine-dependent methyltransferases"/>
    <property type="match status" value="1"/>
</dbReference>
<dbReference type="SUPFAM" id="SSF46785">
    <property type="entry name" value="Winged helix' DNA-binding domain"/>
    <property type="match status" value="1"/>
</dbReference>
<evidence type="ECO:0000259" key="6">
    <source>
        <dbReference type="Pfam" id="PF08100"/>
    </source>
</evidence>
<protein>
    <submittedName>
        <fullName evidence="7">Hydroxyneurosporene methyltransferase</fullName>
    </submittedName>
</protein>
<evidence type="ECO:0000259" key="5">
    <source>
        <dbReference type="Pfam" id="PF00891"/>
    </source>
</evidence>
<dbReference type="AlphaFoldDB" id="A0A103ZAZ5"/>
<feature type="domain" description="O-methyltransferase dimerisation" evidence="6">
    <location>
        <begin position="10"/>
        <end position="86"/>
    </location>
</feature>
<dbReference type="Gene3D" id="1.10.10.10">
    <property type="entry name" value="Winged helix-like DNA-binding domain superfamily/Winged helix DNA-binding domain"/>
    <property type="match status" value="1"/>
</dbReference>
<dbReference type="Proteomes" id="UP000069001">
    <property type="component" value="Unassembled WGS sequence"/>
</dbReference>
<name>A0A103ZAZ5_BURCE</name>
<keyword evidence="3" id="KW-0949">S-adenosyl-L-methionine</keyword>
<feature type="active site" description="Proton acceptor" evidence="4">
    <location>
        <position position="249"/>
    </location>
</feature>
<gene>
    <name evidence="7" type="ORF">WS90_24070</name>
</gene>
<evidence type="ECO:0000256" key="4">
    <source>
        <dbReference type="PIRSR" id="PIRSR005739-1"/>
    </source>
</evidence>
<evidence type="ECO:0000256" key="2">
    <source>
        <dbReference type="ARBA" id="ARBA00022679"/>
    </source>
</evidence>